<feature type="transmembrane region" description="Helical" evidence="9">
    <location>
        <begin position="195"/>
        <end position="213"/>
    </location>
</feature>
<feature type="transmembrane region" description="Helical" evidence="9">
    <location>
        <begin position="35"/>
        <end position="55"/>
    </location>
</feature>
<dbReference type="PROSITE" id="PS50928">
    <property type="entry name" value="ABC_TM1"/>
    <property type="match status" value="1"/>
</dbReference>
<evidence type="ECO:0000259" key="10">
    <source>
        <dbReference type="PROSITE" id="PS50928"/>
    </source>
</evidence>
<keyword evidence="12" id="KW-1185">Reference proteome</keyword>
<accession>A0A4Q9VTQ4</accession>
<dbReference type="Proteomes" id="UP000292781">
    <property type="component" value="Unassembled WGS sequence"/>
</dbReference>
<keyword evidence="8 9" id="KW-0472">Membrane</keyword>
<organism evidence="11 12">
    <name type="scientific">Siculibacillus lacustris</name>
    <dbReference type="NCBI Taxonomy" id="1549641"/>
    <lineage>
        <taxon>Bacteria</taxon>
        <taxon>Pseudomonadati</taxon>
        <taxon>Pseudomonadota</taxon>
        <taxon>Alphaproteobacteria</taxon>
        <taxon>Hyphomicrobiales</taxon>
        <taxon>Ancalomicrobiaceae</taxon>
        <taxon>Siculibacillus</taxon>
    </lineage>
</organism>
<evidence type="ECO:0000256" key="1">
    <source>
        <dbReference type="ARBA" id="ARBA00004429"/>
    </source>
</evidence>
<name>A0A4Q9VTQ4_9HYPH</name>
<dbReference type="InterPro" id="IPR000515">
    <property type="entry name" value="MetI-like"/>
</dbReference>
<reference evidence="11 12" key="1">
    <citation type="submission" date="2019-02" db="EMBL/GenBank/DDBJ databases">
        <title>Siculibacillus lacustris gen. nov., sp. nov., a new rosette-forming bacterium isolated from a freshwater crater lake (Lake St. Ana, Romania).</title>
        <authorList>
            <person name="Felfoldi T."/>
            <person name="Marton Z."/>
            <person name="Szabo A."/>
            <person name="Mentes A."/>
            <person name="Boka K."/>
            <person name="Marialigeti K."/>
            <person name="Mathe I."/>
            <person name="Koncz M."/>
            <person name="Schumann P."/>
            <person name="Toth E."/>
        </authorList>
    </citation>
    <scope>NUCLEOTIDE SEQUENCE [LARGE SCALE GENOMIC DNA]</scope>
    <source>
        <strain evidence="11 12">SA-279</strain>
    </source>
</reference>
<dbReference type="CDD" id="cd06261">
    <property type="entry name" value="TM_PBP2"/>
    <property type="match status" value="1"/>
</dbReference>
<dbReference type="Pfam" id="PF00528">
    <property type="entry name" value="BPD_transp_1"/>
    <property type="match status" value="1"/>
</dbReference>
<dbReference type="EMBL" id="SJFN01000007">
    <property type="protein sequence ID" value="TBW39498.1"/>
    <property type="molecule type" value="Genomic_DNA"/>
</dbReference>
<keyword evidence="6" id="KW-0029">Amino-acid transport</keyword>
<keyword evidence="7 9" id="KW-1133">Transmembrane helix</keyword>
<gene>
    <name evidence="11" type="ORF">EYW49_06405</name>
</gene>
<dbReference type="InterPro" id="IPR043429">
    <property type="entry name" value="ArtM/GltK/GlnP/TcyL/YhdX-like"/>
</dbReference>
<dbReference type="InterPro" id="IPR010065">
    <property type="entry name" value="AA_ABC_transptr_permease_3TM"/>
</dbReference>
<feature type="transmembrane region" description="Helical" evidence="9">
    <location>
        <begin position="104"/>
        <end position="124"/>
    </location>
</feature>
<evidence type="ECO:0000256" key="2">
    <source>
        <dbReference type="ARBA" id="ARBA00010072"/>
    </source>
</evidence>
<evidence type="ECO:0000256" key="5">
    <source>
        <dbReference type="ARBA" id="ARBA00022692"/>
    </source>
</evidence>
<dbReference type="GO" id="GO:0022857">
    <property type="term" value="F:transmembrane transporter activity"/>
    <property type="evidence" value="ECO:0007669"/>
    <property type="project" value="InterPro"/>
</dbReference>
<feature type="transmembrane region" description="Helical" evidence="9">
    <location>
        <begin position="225"/>
        <end position="250"/>
    </location>
</feature>
<evidence type="ECO:0000256" key="6">
    <source>
        <dbReference type="ARBA" id="ARBA00022970"/>
    </source>
</evidence>
<dbReference type="RefSeq" id="WP_131307374.1">
    <property type="nucleotide sequence ID" value="NZ_SJFN01000007.1"/>
</dbReference>
<evidence type="ECO:0000256" key="8">
    <source>
        <dbReference type="ARBA" id="ARBA00023136"/>
    </source>
</evidence>
<dbReference type="AlphaFoldDB" id="A0A4Q9VTQ4"/>
<sequence length="402" mass="41682">MHGAFEGRLVHYVAPDRKRPGARGRFADWVGERPVAQLLLFVGLAGIGALLWTALATNLARLGLTPGFAFLGHAANFEIGEAPIAYAAGDSYGRAILAGLANTVLVSAAGCLLATILGVLLGVARLSDNPLLSGTVAGFIEIVRNTPLLLQLFFWNATLHALPGPRQAFAPLPGVKLSNRGLAFPWFSDDGSSPAVAGATLALLALVGLGLALRRRRRGPAPQGGAATAVGLALLGPAFVAALAGAPLALELPQLAGFNIRGGLTLTPEFAALLIGLTVNASAGIAETVRGGILSVPRGQWEAARAVGLPPMKVLRLVVLPQALRVIVPVLASSWLSLTKNSSLAVAIGFPDLVSILNTTANVTGQSLETITLMMGLYLTLSLLVSVTGNAWNERRLRREGR</sequence>
<evidence type="ECO:0000313" key="12">
    <source>
        <dbReference type="Proteomes" id="UP000292781"/>
    </source>
</evidence>
<feature type="transmembrane region" description="Helical" evidence="9">
    <location>
        <begin position="270"/>
        <end position="293"/>
    </location>
</feature>
<evidence type="ECO:0000256" key="7">
    <source>
        <dbReference type="ARBA" id="ARBA00022989"/>
    </source>
</evidence>
<keyword evidence="4" id="KW-1003">Cell membrane</keyword>
<evidence type="ECO:0000313" key="11">
    <source>
        <dbReference type="EMBL" id="TBW39498.1"/>
    </source>
</evidence>
<feature type="transmembrane region" description="Helical" evidence="9">
    <location>
        <begin position="314"/>
        <end position="336"/>
    </location>
</feature>
<evidence type="ECO:0000256" key="4">
    <source>
        <dbReference type="ARBA" id="ARBA00022475"/>
    </source>
</evidence>
<dbReference type="GO" id="GO:0043190">
    <property type="term" value="C:ATP-binding cassette (ABC) transporter complex"/>
    <property type="evidence" value="ECO:0007669"/>
    <property type="project" value="InterPro"/>
</dbReference>
<dbReference type="PANTHER" id="PTHR30614:SF37">
    <property type="entry name" value="AMINO-ACID ABC TRANSPORTER PERMEASE PROTEIN YHDX-RELATED"/>
    <property type="match status" value="1"/>
</dbReference>
<keyword evidence="3 9" id="KW-0813">Transport</keyword>
<evidence type="ECO:0000256" key="9">
    <source>
        <dbReference type="RuleBase" id="RU363032"/>
    </source>
</evidence>
<evidence type="ECO:0000256" key="3">
    <source>
        <dbReference type="ARBA" id="ARBA00022448"/>
    </source>
</evidence>
<dbReference type="PANTHER" id="PTHR30614">
    <property type="entry name" value="MEMBRANE COMPONENT OF AMINO ACID ABC TRANSPORTER"/>
    <property type="match status" value="1"/>
</dbReference>
<proteinExistence type="inferred from homology"/>
<comment type="caution">
    <text evidence="11">The sequence shown here is derived from an EMBL/GenBank/DDBJ whole genome shotgun (WGS) entry which is preliminary data.</text>
</comment>
<dbReference type="OrthoDB" id="9808531at2"/>
<comment type="similarity">
    <text evidence="2">Belongs to the binding-protein-dependent transport system permease family. HisMQ subfamily.</text>
</comment>
<protein>
    <submittedName>
        <fullName evidence="11">ABC transporter permease subunit</fullName>
    </submittedName>
</protein>
<dbReference type="SUPFAM" id="SSF161098">
    <property type="entry name" value="MetI-like"/>
    <property type="match status" value="2"/>
</dbReference>
<keyword evidence="5 9" id="KW-0812">Transmembrane</keyword>
<dbReference type="Gene3D" id="1.10.3720.10">
    <property type="entry name" value="MetI-like"/>
    <property type="match status" value="2"/>
</dbReference>
<dbReference type="InterPro" id="IPR035906">
    <property type="entry name" value="MetI-like_sf"/>
</dbReference>
<dbReference type="GO" id="GO:0006865">
    <property type="term" value="P:amino acid transport"/>
    <property type="evidence" value="ECO:0007669"/>
    <property type="project" value="UniProtKB-KW"/>
</dbReference>
<comment type="subcellular location">
    <subcellularLocation>
        <location evidence="1">Cell inner membrane</location>
        <topology evidence="1">Multi-pass membrane protein</topology>
    </subcellularLocation>
    <subcellularLocation>
        <location evidence="9">Cell membrane</location>
        <topology evidence="9">Multi-pass membrane protein</topology>
    </subcellularLocation>
</comment>
<feature type="transmembrane region" description="Helical" evidence="9">
    <location>
        <begin position="371"/>
        <end position="392"/>
    </location>
</feature>
<feature type="domain" description="ABC transmembrane type-1" evidence="10">
    <location>
        <begin position="100"/>
        <end position="389"/>
    </location>
</feature>
<dbReference type="NCBIfam" id="TIGR01726">
    <property type="entry name" value="HEQRo_perm_3TM"/>
    <property type="match status" value="1"/>
</dbReference>